<feature type="transmembrane region" description="Helical" evidence="2">
    <location>
        <begin position="93"/>
        <end position="113"/>
    </location>
</feature>
<feature type="compositionally biased region" description="Basic and acidic residues" evidence="1">
    <location>
        <begin position="222"/>
        <end position="239"/>
    </location>
</feature>
<keyword evidence="2" id="KW-0812">Transmembrane</keyword>
<sequence>MSSHHHKHHSAVGRVDGPALLYGAVGLMFAVAMHWVGLFKKGNTRILEALMDPVFRGGDPQILSTPVLATLTAVFCFGLAFAVLDSSRAWRRIILGVTVLVLVLAMVPTLAVWNIYFPPMMTIVGVFWTWFCTMMYVNHHLMPCDAIVSTPSQTVTAQPVTQPPSATPTQATPKPKEKPSTAAKAKKAAKKKNALKKSKKRKQAATKTAPQKNKAVKPDTNAGHDDDKYKPKDLLDGQS</sequence>
<evidence type="ECO:0000256" key="1">
    <source>
        <dbReference type="SAM" id="MobiDB-lite"/>
    </source>
</evidence>
<reference evidence="3" key="1">
    <citation type="submission" date="2024-07" db="EMBL/GenBank/DDBJ databases">
        <title>Complete genome sequence of Verrucomicrobiaceae bacterium NT6N.</title>
        <authorList>
            <person name="Huang C."/>
            <person name="Takami H."/>
            <person name="Hamasaki K."/>
        </authorList>
    </citation>
    <scope>NUCLEOTIDE SEQUENCE</scope>
    <source>
        <strain evidence="3">NT6N</strain>
    </source>
</reference>
<protein>
    <submittedName>
        <fullName evidence="3">Uncharacterized protein</fullName>
    </submittedName>
</protein>
<evidence type="ECO:0000256" key="2">
    <source>
        <dbReference type="SAM" id="Phobius"/>
    </source>
</evidence>
<dbReference type="AlphaFoldDB" id="A0AAT9FJ92"/>
<feature type="compositionally biased region" description="Basic residues" evidence="1">
    <location>
        <begin position="184"/>
        <end position="204"/>
    </location>
</feature>
<feature type="region of interest" description="Disordered" evidence="1">
    <location>
        <begin position="155"/>
        <end position="239"/>
    </location>
</feature>
<feature type="transmembrane region" description="Helical" evidence="2">
    <location>
        <begin position="62"/>
        <end position="84"/>
    </location>
</feature>
<feature type="transmembrane region" description="Helical" evidence="2">
    <location>
        <begin position="119"/>
        <end position="137"/>
    </location>
</feature>
<name>A0AAT9FJ92_9BACT</name>
<dbReference type="KEGG" id="osu:NT6N_10400"/>
<accession>A0AAT9FJ92</accession>
<organism evidence="3">
    <name type="scientific">Oceaniferula spumae</name>
    <dbReference type="NCBI Taxonomy" id="2979115"/>
    <lineage>
        <taxon>Bacteria</taxon>
        <taxon>Pseudomonadati</taxon>
        <taxon>Verrucomicrobiota</taxon>
        <taxon>Verrucomicrobiia</taxon>
        <taxon>Verrucomicrobiales</taxon>
        <taxon>Verrucomicrobiaceae</taxon>
        <taxon>Oceaniferula</taxon>
    </lineage>
</organism>
<evidence type="ECO:0000313" key="3">
    <source>
        <dbReference type="EMBL" id="BDS06000.1"/>
    </source>
</evidence>
<proteinExistence type="predicted"/>
<feature type="transmembrane region" description="Helical" evidence="2">
    <location>
        <begin position="20"/>
        <end position="38"/>
    </location>
</feature>
<keyword evidence="2" id="KW-1133">Transmembrane helix</keyword>
<dbReference type="EMBL" id="AP026866">
    <property type="protein sequence ID" value="BDS06000.1"/>
    <property type="molecule type" value="Genomic_DNA"/>
</dbReference>
<keyword evidence="2" id="KW-0472">Membrane</keyword>
<gene>
    <name evidence="3" type="ORF">NT6N_10400</name>
</gene>